<dbReference type="GO" id="GO:0031588">
    <property type="term" value="C:nucleotide-activated protein kinase complex"/>
    <property type="evidence" value="ECO:0007669"/>
    <property type="project" value="TreeGrafter"/>
</dbReference>
<dbReference type="InterPro" id="IPR006828">
    <property type="entry name" value="ASC_dom"/>
</dbReference>
<accession>A0A1E4TFA8</accession>
<dbReference type="GO" id="GO:0140767">
    <property type="term" value="F:enzyme-substrate adaptor activity"/>
    <property type="evidence" value="ECO:0007669"/>
    <property type="project" value="UniProtKB-ARBA"/>
</dbReference>
<feature type="domain" description="Association with the SNF1 complex (ASC)" evidence="5">
    <location>
        <begin position="128"/>
        <end position="227"/>
    </location>
</feature>
<dbReference type="GO" id="GO:0005737">
    <property type="term" value="C:cytoplasm"/>
    <property type="evidence" value="ECO:0007669"/>
    <property type="project" value="UniProtKB-SubCell"/>
</dbReference>
<evidence type="ECO:0000256" key="2">
    <source>
        <dbReference type="ARBA" id="ARBA00010926"/>
    </source>
</evidence>
<evidence type="ECO:0000259" key="5">
    <source>
        <dbReference type="SMART" id="SM01010"/>
    </source>
</evidence>
<gene>
    <name evidence="6" type="ORF">CANCADRAFT_15538</name>
</gene>
<reference evidence="7" key="1">
    <citation type="submission" date="2016-02" db="EMBL/GenBank/DDBJ databases">
        <title>Comparative genomics of biotechnologically important yeasts.</title>
        <authorList>
            <consortium name="DOE Joint Genome Institute"/>
            <person name="Riley R."/>
            <person name="Haridas S."/>
            <person name="Wolfe K.H."/>
            <person name="Lopes M.R."/>
            <person name="Hittinger C.T."/>
            <person name="Goker M."/>
            <person name="Salamov A."/>
            <person name="Wisecaver J."/>
            <person name="Long T.M."/>
            <person name="Aerts A.L."/>
            <person name="Barry K."/>
            <person name="Choi C."/>
            <person name="Clum A."/>
            <person name="Coughlan A.Y."/>
            <person name="Deshpande S."/>
            <person name="Douglass A.P."/>
            <person name="Hanson S.J."/>
            <person name="Klenk H.-P."/>
            <person name="Labutti K."/>
            <person name="Lapidus A."/>
            <person name="Lindquist E."/>
            <person name="Lipzen A."/>
            <person name="Meier-Kolthoff J.P."/>
            <person name="Ohm R.A."/>
            <person name="Otillar R.P."/>
            <person name="Pangilinan J."/>
            <person name="Peng Y."/>
            <person name="Rokas A."/>
            <person name="Rosa C.A."/>
            <person name="Scheuner C."/>
            <person name="Sibirny A.A."/>
            <person name="Slot J.C."/>
            <person name="Stielow J.B."/>
            <person name="Sun H."/>
            <person name="Kurtzman C.P."/>
            <person name="Blackwell M."/>
            <person name="Jeffries T.W."/>
            <person name="Grigoriev I.V."/>
        </authorList>
    </citation>
    <scope>NUCLEOTIDE SEQUENCE [LARGE SCALE GENOMIC DNA]</scope>
    <source>
        <strain evidence="7">NRRL Y-17796</strain>
    </source>
</reference>
<dbReference type="InterPro" id="IPR013783">
    <property type="entry name" value="Ig-like_fold"/>
</dbReference>
<sequence length="227" mass="25218">IPVMIHWNQPGHKVYMTGTFTGWRRMIRLSAADNGFSAIVNLPPGIHRIRFVVDNELRCSDALPTATDSMGNLVNYIQQAKSDSATHNPPVRHKSLPPGMHRRSSNPHSPGASGEYDDDGYEIYEDTEEVAPKVYTTEIPDIFLDPDAADKYIAEDYPTPPGLPPHLETVILNTNSTEKDDSSVLPIPNHVILNHLATTSIKHNVLAVATVNRYARKYVTQVLYAPL</sequence>
<dbReference type="InterPro" id="IPR050827">
    <property type="entry name" value="CRP1_MDG1_kinase"/>
</dbReference>
<dbReference type="Gene3D" id="6.20.250.60">
    <property type="match status" value="1"/>
</dbReference>
<keyword evidence="7" id="KW-1185">Reference proteome</keyword>
<comment type="similarity">
    <text evidence="2">Belongs to the 5'-AMP-activated protein kinase beta subunit family.</text>
</comment>
<name>A0A1E4TFA8_9ASCO</name>
<dbReference type="PANTHER" id="PTHR10343">
    <property type="entry name" value="5'-AMP-ACTIVATED PROTEIN KINASE , BETA SUBUNIT"/>
    <property type="match status" value="1"/>
</dbReference>
<dbReference type="Gene3D" id="2.60.40.10">
    <property type="entry name" value="Immunoglobulins"/>
    <property type="match status" value="1"/>
</dbReference>
<evidence type="ECO:0000256" key="1">
    <source>
        <dbReference type="ARBA" id="ARBA00004496"/>
    </source>
</evidence>
<dbReference type="EMBL" id="KV453842">
    <property type="protein sequence ID" value="ODV90409.1"/>
    <property type="molecule type" value="Genomic_DNA"/>
</dbReference>
<dbReference type="Pfam" id="PF16561">
    <property type="entry name" value="AMPK1_CBM"/>
    <property type="match status" value="1"/>
</dbReference>
<dbReference type="SMART" id="SM01010">
    <property type="entry name" value="AMPKBI"/>
    <property type="match status" value="1"/>
</dbReference>
<dbReference type="InterPro" id="IPR032640">
    <property type="entry name" value="AMPK1_CBM"/>
</dbReference>
<dbReference type="GO" id="GO:0001403">
    <property type="term" value="P:invasive growth in response to glucose limitation"/>
    <property type="evidence" value="ECO:0007669"/>
    <property type="project" value="UniProtKB-ARBA"/>
</dbReference>
<evidence type="ECO:0000313" key="6">
    <source>
        <dbReference type="EMBL" id="ODV90409.1"/>
    </source>
</evidence>
<feature type="non-terminal residue" evidence="6">
    <location>
        <position position="1"/>
    </location>
</feature>
<organism evidence="6 7">
    <name type="scientific">Tortispora caseinolytica NRRL Y-17796</name>
    <dbReference type="NCBI Taxonomy" id="767744"/>
    <lineage>
        <taxon>Eukaryota</taxon>
        <taxon>Fungi</taxon>
        <taxon>Dikarya</taxon>
        <taxon>Ascomycota</taxon>
        <taxon>Saccharomycotina</taxon>
        <taxon>Trigonopsidomycetes</taxon>
        <taxon>Trigonopsidales</taxon>
        <taxon>Trigonopsidaceae</taxon>
        <taxon>Tortispora</taxon>
    </lineage>
</organism>
<dbReference type="GO" id="GO:0005634">
    <property type="term" value="C:nucleus"/>
    <property type="evidence" value="ECO:0007669"/>
    <property type="project" value="TreeGrafter"/>
</dbReference>
<proteinExistence type="inferred from homology"/>
<dbReference type="PANTHER" id="PTHR10343:SF84">
    <property type="entry name" value="5'-AMP-ACTIVATED PROTEIN KINASE SUBUNIT BETA-1"/>
    <property type="match status" value="1"/>
</dbReference>
<evidence type="ECO:0000256" key="4">
    <source>
        <dbReference type="SAM" id="MobiDB-lite"/>
    </source>
</evidence>
<comment type="subcellular location">
    <subcellularLocation>
        <location evidence="1">Cytoplasm</location>
    </subcellularLocation>
</comment>
<dbReference type="Proteomes" id="UP000095023">
    <property type="component" value="Unassembled WGS sequence"/>
</dbReference>
<dbReference type="InterPro" id="IPR014756">
    <property type="entry name" value="Ig_E-set"/>
</dbReference>
<dbReference type="OrthoDB" id="531008at2759"/>
<dbReference type="GO" id="GO:0007165">
    <property type="term" value="P:signal transduction"/>
    <property type="evidence" value="ECO:0007669"/>
    <property type="project" value="UniProtKB-ARBA"/>
</dbReference>
<feature type="non-terminal residue" evidence="6">
    <location>
        <position position="227"/>
    </location>
</feature>
<dbReference type="GO" id="GO:0019901">
    <property type="term" value="F:protein kinase binding"/>
    <property type="evidence" value="ECO:0007669"/>
    <property type="project" value="TreeGrafter"/>
</dbReference>
<keyword evidence="3" id="KW-0963">Cytoplasm</keyword>
<feature type="compositionally biased region" description="Basic residues" evidence="4">
    <location>
        <begin position="90"/>
        <end position="105"/>
    </location>
</feature>
<dbReference type="CDD" id="cd02859">
    <property type="entry name" value="E_set_AMPKbeta_like_N"/>
    <property type="match status" value="1"/>
</dbReference>
<dbReference type="Pfam" id="PF04739">
    <property type="entry name" value="AMPKBI"/>
    <property type="match status" value="1"/>
</dbReference>
<evidence type="ECO:0000256" key="3">
    <source>
        <dbReference type="ARBA" id="ARBA00022490"/>
    </source>
</evidence>
<dbReference type="SUPFAM" id="SSF81296">
    <property type="entry name" value="E set domains"/>
    <property type="match status" value="1"/>
</dbReference>
<dbReference type="SUPFAM" id="SSF160219">
    <property type="entry name" value="AMPKBI-like"/>
    <property type="match status" value="1"/>
</dbReference>
<dbReference type="AlphaFoldDB" id="A0A1E4TFA8"/>
<dbReference type="FunFam" id="2.60.40.10:FF:000562">
    <property type="entry name" value="Snf1 kinase complex beta-subunit Gal83"/>
    <property type="match status" value="1"/>
</dbReference>
<protein>
    <submittedName>
        <fullName evidence="6">Carbohydrate-binding module family 48 protein</fullName>
    </submittedName>
</protein>
<feature type="region of interest" description="Disordered" evidence="4">
    <location>
        <begin position="81"/>
        <end position="119"/>
    </location>
</feature>
<evidence type="ECO:0000313" key="7">
    <source>
        <dbReference type="Proteomes" id="UP000095023"/>
    </source>
</evidence>
<dbReference type="InterPro" id="IPR037256">
    <property type="entry name" value="ASC_dom_sf"/>
</dbReference>